<evidence type="ECO:0000256" key="2">
    <source>
        <dbReference type="ARBA" id="ARBA00006671"/>
    </source>
</evidence>
<gene>
    <name evidence="6" type="ORF">RFB13_14410</name>
</gene>
<dbReference type="InterPro" id="IPR036937">
    <property type="entry name" value="Adhesion_dom_fimbrial_sf"/>
</dbReference>
<evidence type="ECO:0000313" key="6">
    <source>
        <dbReference type="EMBL" id="WMT12467.1"/>
    </source>
</evidence>
<evidence type="ECO:0000256" key="4">
    <source>
        <dbReference type="ARBA" id="ARBA00023263"/>
    </source>
</evidence>
<feature type="signal peptide" evidence="5">
    <location>
        <begin position="1"/>
        <end position="26"/>
    </location>
</feature>
<dbReference type="SUPFAM" id="SSF49401">
    <property type="entry name" value="Bacterial adhesins"/>
    <property type="match status" value="1"/>
</dbReference>
<sequence>MAPLIKHISSSMLLVLSGMSASQVIAATTDIKANIMDGSCQISVDSTSLTFERKDVTQFTAGTAAVLPLGVNLNCVGMQGQAPSLSVTGESSGVSDTRLFRSASSSAQYVGFMLKKGTLTSLDDFYSAADTVAPGDAVVINPVDGDSVEPFSVGLVRSAGDPMQTAGSVNAKITFAFIFP</sequence>
<evidence type="ECO:0000256" key="3">
    <source>
        <dbReference type="ARBA" id="ARBA00022729"/>
    </source>
</evidence>
<evidence type="ECO:0000313" key="7">
    <source>
        <dbReference type="Proteomes" id="UP001235341"/>
    </source>
</evidence>
<reference evidence="6 7" key="1">
    <citation type="submission" date="2023-08" db="EMBL/GenBank/DDBJ databases">
        <title>Complete Genome and Methylome dissection of Serratia fonticola NEB369.</title>
        <authorList>
            <person name="Fomenkov A."/>
            <person name="Roberts R.D."/>
        </authorList>
    </citation>
    <scope>NUCLEOTIDE SEQUENCE [LARGE SCALE GENOMIC DNA]</scope>
    <source>
        <strain evidence="6 7">NEB369</strain>
    </source>
</reference>
<proteinExistence type="inferred from homology"/>
<comment type="similarity">
    <text evidence="2">Belongs to the fimbrial protein family.</text>
</comment>
<comment type="subcellular location">
    <subcellularLocation>
        <location evidence="1">Fimbrium</location>
    </subcellularLocation>
</comment>
<dbReference type="InterPro" id="IPR050263">
    <property type="entry name" value="Bact_Fimbrial_Adh_Pro"/>
</dbReference>
<accession>A0ABY9PI15</accession>
<keyword evidence="3 5" id="KW-0732">Signal</keyword>
<keyword evidence="4" id="KW-0281">Fimbrium</keyword>
<evidence type="ECO:0008006" key="8">
    <source>
        <dbReference type="Google" id="ProtNLM"/>
    </source>
</evidence>
<dbReference type="PANTHER" id="PTHR33420:SF3">
    <property type="entry name" value="FIMBRIAL SUBUNIT ELFA"/>
    <property type="match status" value="1"/>
</dbReference>
<feature type="chain" id="PRO_5046330736" description="Fimbrial protein" evidence="5">
    <location>
        <begin position="27"/>
        <end position="180"/>
    </location>
</feature>
<dbReference type="InterPro" id="IPR008966">
    <property type="entry name" value="Adhesion_dom_sf"/>
</dbReference>
<dbReference type="EMBL" id="CP133586">
    <property type="protein sequence ID" value="WMT12467.1"/>
    <property type="molecule type" value="Genomic_DNA"/>
</dbReference>
<dbReference type="Proteomes" id="UP001235341">
    <property type="component" value="Chromosome"/>
</dbReference>
<name>A0ABY9PI15_SERFO</name>
<dbReference type="PANTHER" id="PTHR33420">
    <property type="entry name" value="FIMBRIAL SUBUNIT ELFA-RELATED"/>
    <property type="match status" value="1"/>
</dbReference>
<organism evidence="6 7">
    <name type="scientific">Serratia fonticola</name>
    <dbReference type="NCBI Taxonomy" id="47917"/>
    <lineage>
        <taxon>Bacteria</taxon>
        <taxon>Pseudomonadati</taxon>
        <taxon>Pseudomonadota</taxon>
        <taxon>Gammaproteobacteria</taxon>
        <taxon>Enterobacterales</taxon>
        <taxon>Yersiniaceae</taxon>
        <taxon>Serratia</taxon>
    </lineage>
</organism>
<keyword evidence="7" id="KW-1185">Reference proteome</keyword>
<evidence type="ECO:0000256" key="1">
    <source>
        <dbReference type="ARBA" id="ARBA00004561"/>
    </source>
</evidence>
<protein>
    <recommendedName>
        <fullName evidence="8">Fimbrial protein</fullName>
    </recommendedName>
</protein>
<dbReference type="Gene3D" id="2.60.40.1090">
    <property type="entry name" value="Fimbrial-type adhesion domain"/>
    <property type="match status" value="1"/>
</dbReference>
<evidence type="ECO:0000256" key="5">
    <source>
        <dbReference type="SAM" id="SignalP"/>
    </source>
</evidence>
<dbReference type="RefSeq" id="WP_309204770.1">
    <property type="nucleotide sequence ID" value="NZ_CP133586.1"/>
</dbReference>